<keyword evidence="2" id="KW-1185">Reference proteome</keyword>
<dbReference type="RefSeq" id="WP_182546994.1">
    <property type="nucleotide sequence ID" value="NZ_JACGWZ010000010.1"/>
</dbReference>
<proteinExistence type="predicted"/>
<protein>
    <submittedName>
        <fullName evidence="1">Uncharacterized protein</fullName>
    </submittedName>
</protein>
<reference evidence="1 2" key="1">
    <citation type="submission" date="2020-07" db="EMBL/GenBank/DDBJ databases">
        <title>Sequencing the genomes of 1000 actinobacteria strains.</title>
        <authorList>
            <person name="Klenk H.-P."/>
        </authorList>
    </citation>
    <scope>NUCLEOTIDE SEQUENCE [LARGE SCALE GENOMIC DNA]</scope>
    <source>
        <strain evidence="1 2">DSM 45975</strain>
    </source>
</reference>
<dbReference type="EMBL" id="JACGWZ010000010">
    <property type="protein sequence ID" value="MBA8827842.1"/>
    <property type="molecule type" value="Genomic_DNA"/>
</dbReference>
<accession>A0A839E0W8</accession>
<gene>
    <name evidence="1" type="ORF">FHX42_005249</name>
</gene>
<dbReference type="Proteomes" id="UP000569329">
    <property type="component" value="Unassembled WGS sequence"/>
</dbReference>
<comment type="caution">
    <text evidence="1">The sequence shown here is derived from an EMBL/GenBank/DDBJ whole genome shotgun (WGS) entry which is preliminary data.</text>
</comment>
<evidence type="ECO:0000313" key="1">
    <source>
        <dbReference type="EMBL" id="MBA8827842.1"/>
    </source>
</evidence>
<sequence length="87" mass="9305">MSTTITCYTAPSAGFVRGIAALDPDTLIAHTEDLRFLAGLTCDEHPASSTARALLRGVELLVRKVHEDADLPVPDDIPAISPELRHA</sequence>
<name>A0A839E0W8_9PSEU</name>
<dbReference type="AlphaFoldDB" id="A0A839E0W8"/>
<evidence type="ECO:0000313" key="2">
    <source>
        <dbReference type="Proteomes" id="UP000569329"/>
    </source>
</evidence>
<organism evidence="1 2">
    <name type="scientific">Halosaccharopolyspora lacisalsi</name>
    <dbReference type="NCBI Taxonomy" id="1000566"/>
    <lineage>
        <taxon>Bacteria</taxon>
        <taxon>Bacillati</taxon>
        <taxon>Actinomycetota</taxon>
        <taxon>Actinomycetes</taxon>
        <taxon>Pseudonocardiales</taxon>
        <taxon>Pseudonocardiaceae</taxon>
        <taxon>Halosaccharopolyspora</taxon>
    </lineage>
</organism>